<dbReference type="InterPro" id="IPR023753">
    <property type="entry name" value="FAD/NAD-binding_dom"/>
</dbReference>
<dbReference type="Pfam" id="PF00037">
    <property type="entry name" value="Fer4"/>
    <property type="match status" value="1"/>
</dbReference>
<evidence type="ECO:0000259" key="12">
    <source>
        <dbReference type="PROSITE" id="PS51379"/>
    </source>
</evidence>
<dbReference type="Gene3D" id="3.50.50.60">
    <property type="entry name" value="FAD/NAD(P)-binding domain"/>
    <property type="match status" value="1"/>
</dbReference>
<keyword evidence="5" id="KW-0274">FAD</keyword>
<reference evidence="13 14" key="1">
    <citation type="submission" date="2024-09" db="EMBL/GenBank/DDBJ databases">
        <authorList>
            <person name="Sun Q."/>
            <person name="Mori K."/>
        </authorList>
    </citation>
    <scope>NUCLEOTIDE SEQUENCE [LARGE SCALE GENOMIC DNA]</scope>
    <source>
        <strain evidence="13 14">JCM 9626</strain>
    </source>
</reference>
<comment type="catalytic activity">
    <reaction evidence="10">
        <text>2 reduced [2Fe-2S]-[ferredoxin] + NADP(+) + H(+) = 2 oxidized [2Fe-2S]-[ferredoxin] + NADPH</text>
        <dbReference type="Rhea" id="RHEA:20125"/>
        <dbReference type="Rhea" id="RHEA-COMP:10000"/>
        <dbReference type="Rhea" id="RHEA-COMP:10001"/>
        <dbReference type="ChEBI" id="CHEBI:15378"/>
        <dbReference type="ChEBI" id="CHEBI:33737"/>
        <dbReference type="ChEBI" id="CHEBI:33738"/>
        <dbReference type="ChEBI" id="CHEBI:57783"/>
        <dbReference type="ChEBI" id="CHEBI:58349"/>
        <dbReference type="EC" id="1.18.1.2"/>
    </reaction>
</comment>
<dbReference type="PANTHER" id="PTHR48467">
    <property type="entry name" value="GLUTAMATE SYNTHASE 1 [NADH], CHLOROPLASTIC-LIKE"/>
    <property type="match status" value="1"/>
</dbReference>
<evidence type="ECO:0000256" key="7">
    <source>
        <dbReference type="ARBA" id="ARBA00023002"/>
    </source>
</evidence>
<keyword evidence="14" id="KW-1185">Reference proteome</keyword>
<feature type="region of interest" description="Disordered" evidence="11">
    <location>
        <begin position="529"/>
        <end position="562"/>
    </location>
</feature>
<dbReference type="EC" id="1.18.1.2" evidence="2"/>
<dbReference type="Proteomes" id="UP001589750">
    <property type="component" value="Unassembled WGS sequence"/>
</dbReference>
<dbReference type="Gene3D" id="3.40.50.720">
    <property type="entry name" value="NAD(P)-binding Rossmann-like Domain"/>
    <property type="match status" value="1"/>
</dbReference>
<keyword evidence="6" id="KW-0521">NADP</keyword>
<evidence type="ECO:0000256" key="1">
    <source>
        <dbReference type="ARBA" id="ARBA00001974"/>
    </source>
</evidence>
<dbReference type="PROSITE" id="PS00198">
    <property type="entry name" value="4FE4S_FER_1"/>
    <property type="match status" value="1"/>
</dbReference>
<dbReference type="InterPro" id="IPR017896">
    <property type="entry name" value="4Fe4S_Fe-S-bd"/>
</dbReference>
<dbReference type="InterPro" id="IPR017900">
    <property type="entry name" value="4Fe4S_Fe_S_CS"/>
</dbReference>
<accession>A0ABV5KEK5</accession>
<dbReference type="Pfam" id="PF07992">
    <property type="entry name" value="Pyr_redox_2"/>
    <property type="match status" value="1"/>
</dbReference>
<dbReference type="Gene3D" id="3.30.70.20">
    <property type="match status" value="1"/>
</dbReference>
<evidence type="ECO:0000256" key="10">
    <source>
        <dbReference type="ARBA" id="ARBA00047776"/>
    </source>
</evidence>
<dbReference type="PROSITE" id="PS51379">
    <property type="entry name" value="4FE4S_FER_2"/>
    <property type="match status" value="1"/>
</dbReference>
<keyword evidence="9" id="KW-0411">Iron-sulfur</keyword>
<dbReference type="SUPFAM" id="SSF51971">
    <property type="entry name" value="Nucleotide-binding domain"/>
    <property type="match status" value="1"/>
</dbReference>
<evidence type="ECO:0000313" key="14">
    <source>
        <dbReference type="Proteomes" id="UP001589750"/>
    </source>
</evidence>
<proteinExistence type="predicted"/>
<name>A0ABV5KEK5_9ACTN</name>
<evidence type="ECO:0000256" key="11">
    <source>
        <dbReference type="SAM" id="MobiDB-lite"/>
    </source>
</evidence>
<dbReference type="InterPro" id="IPR036188">
    <property type="entry name" value="FAD/NAD-bd_sf"/>
</dbReference>
<dbReference type="InterPro" id="IPR055275">
    <property type="entry name" value="Ferredox_Rdtase"/>
</dbReference>
<dbReference type="SUPFAM" id="SSF54862">
    <property type="entry name" value="4Fe-4S ferredoxins"/>
    <property type="match status" value="1"/>
</dbReference>
<dbReference type="RefSeq" id="WP_140007283.1">
    <property type="nucleotide sequence ID" value="NZ_JBHMDG010000029.1"/>
</dbReference>
<evidence type="ECO:0000256" key="5">
    <source>
        <dbReference type="ARBA" id="ARBA00022827"/>
    </source>
</evidence>
<evidence type="ECO:0000256" key="4">
    <source>
        <dbReference type="ARBA" id="ARBA00022723"/>
    </source>
</evidence>
<protein>
    <recommendedName>
        <fullName evidence="2">ferredoxin--NADP(+) reductase</fullName>
        <ecNumber evidence="2">1.18.1.2</ecNumber>
    </recommendedName>
</protein>
<feature type="domain" description="4Fe-4S ferredoxin-type" evidence="12">
    <location>
        <begin position="37"/>
        <end position="66"/>
    </location>
</feature>
<gene>
    <name evidence="13" type="ORF">ACFFRI_18925</name>
</gene>
<dbReference type="PRINTS" id="PR00419">
    <property type="entry name" value="ADXRDTASE"/>
</dbReference>
<evidence type="ECO:0000256" key="3">
    <source>
        <dbReference type="ARBA" id="ARBA00022630"/>
    </source>
</evidence>
<evidence type="ECO:0000256" key="2">
    <source>
        <dbReference type="ARBA" id="ARBA00013223"/>
    </source>
</evidence>
<evidence type="ECO:0000256" key="9">
    <source>
        <dbReference type="ARBA" id="ARBA00023014"/>
    </source>
</evidence>
<keyword evidence="8" id="KW-0408">Iron</keyword>
<evidence type="ECO:0000256" key="6">
    <source>
        <dbReference type="ARBA" id="ARBA00022857"/>
    </source>
</evidence>
<dbReference type="PANTHER" id="PTHR48467:SF1">
    <property type="entry name" value="GLUTAMATE SYNTHASE 1 [NADH], CHLOROPLASTIC-LIKE"/>
    <property type="match status" value="1"/>
</dbReference>
<dbReference type="EMBL" id="JBHMDG010000029">
    <property type="protein sequence ID" value="MFB9315130.1"/>
    <property type="molecule type" value="Genomic_DNA"/>
</dbReference>
<sequence>MAYVVTQSCCADASCVIACPVNCIHPAPGEPGFAEAEMLYVDATACVGCGACATACPVDAIKPDSVLTPQEQPFVAINADYYDCFPHLDRRPLAATVPQRRLGRGGRRRVAIVGAGPAGLYTADELLKHPEISVDVYDRLPTPYGLVRAGVAPDHQHTKQVERLFRAIEEQPGFRYFLGVEIGRDLTLAELQAQYDAVVYAVGASADRSLGIDGEHLRGSLSATDLVGWYNGHPDQVDLEVPLDGASGRAVVVGNGNVALDVARILALDPSALEHTDIAALPWAALCRSGVREVVVLGRRGPADAAFTLPELVGLAGLAESGALDVVVDTGGASLPTGTRKLEVLARLASRPVTPAHHGVRRIVLRFHTRPTRILGDATTGVRGVEVERDGTTEVVDADIVLRAIGYRGRPVRDLPHDEATGTVPHVAGRVRPGLYVAGWVKRGPTGFIGTNKSCAEETVASLLDDLDDPDESVSGLPAPVGTAASIAAVVAGRRPDLVDLAGWRAIDAEERRRGERRGRPRAKIVDVDEMTRVAHPPSAAGPDRRGYPSLRRLVTGRDRRT</sequence>
<keyword evidence="3" id="KW-0285">Flavoprotein</keyword>
<keyword evidence="7" id="KW-0560">Oxidoreductase</keyword>
<keyword evidence="4" id="KW-0479">Metal-binding</keyword>
<comment type="cofactor">
    <cofactor evidence="1">
        <name>FAD</name>
        <dbReference type="ChEBI" id="CHEBI:57692"/>
    </cofactor>
</comment>
<evidence type="ECO:0000313" key="13">
    <source>
        <dbReference type="EMBL" id="MFB9315130.1"/>
    </source>
</evidence>
<evidence type="ECO:0000256" key="8">
    <source>
        <dbReference type="ARBA" id="ARBA00023004"/>
    </source>
</evidence>
<comment type="caution">
    <text evidence="13">The sequence shown here is derived from an EMBL/GenBank/DDBJ whole genome shotgun (WGS) entry which is preliminary data.</text>
</comment>
<organism evidence="13 14">
    <name type="scientific">Nocardioides plantarum</name>
    <dbReference type="NCBI Taxonomy" id="29299"/>
    <lineage>
        <taxon>Bacteria</taxon>
        <taxon>Bacillati</taxon>
        <taxon>Actinomycetota</taxon>
        <taxon>Actinomycetes</taxon>
        <taxon>Propionibacteriales</taxon>
        <taxon>Nocardioidaceae</taxon>
        <taxon>Nocardioides</taxon>
    </lineage>
</organism>